<dbReference type="PANTHER" id="PTHR45840:SF8">
    <property type="entry name" value="RHOMBOID PROTEASE"/>
    <property type="match status" value="1"/>
</dbReference>
<feature type="transmembrane region" description="Helical" evidence="7">
    <location>
        <begin position="249"/>
        <end position="269"/>
    </location>
</feature>
<protein>
    <recommendedName>
        <fullName evidence="8">EF-hand domain-containing protein</fullName>
    </recommendedName>
</protein>
<dbReference type="InterPro" id="IPR018247">
    <property type="entry name" value="EF_Hand_1_Ca_BS"/>
</dbReference>
<dbReference type="PROSITE" id="PS00018">
    <property type="entry name" value="EF_HAND_1"/>
    <property type="match status" value="2"/>
</dbReference>
<dbReference type="InterPro" id="IPR051739">
    <property type="entry name" value="Rhomboid_IM_Serine_Proteases"/>
</dbReference>
<evidence type="ECO:0000256" key="4">
    <source>
        <dbReference type="ARBA" id="ARBA00022837"/>
    </source>
</evidence>
<dbReference type="Gene3D" id="1.20.1540.10">
    <property type="entry name" value="Rhomboid-like"/>
    <property type="match status" value="1"/>
</dbReference>
<organism evidence="9 10">
    <name type="scientific">Ceutorhynchus assimilis</name>
    <name type="common">cabbage seed weevil</name>
    <dbReference type="NCBI Taxonomy" id="467358"/>
    <lineage>
        <taxon>Eukaryota</taxon>
        <taxon>Metazoa</taxon>
        <taxon>Ecdysozoa</taxon>
        <taxon>Arthropoda</taxon>
        <taxon>Hexapoda</taxon>
        <taxon>Insecta</taxon>
        <taxon>Pterygota</taxon>
        <taxon>Neoptera</taxon>
        <taxon>Endopterygota</taxon>
        <taxon>Coleoptera</taxon>
        <taxon>Polyphaga</taxon>
        <taxon>Cucujiformia</taxon>
        <taxon>Curculionidae</taxon>
        <taxon>Ceutorhynchinae</taxon>
        <taxon>Ceutorhynchus</taxon>
    </lineage>
</organism>
<evidence type="ECO:0000313" key="10">
    <source>
        <dbReference type="Proteomes" id="UP001152799"/>
    </source>
</evidence>
<evidence type="ECO:0000256" key="7">
    <source>
        <dbReference type="SAM" id="Phobius"/>
    </source>
</evidence>
<dbReference type="EMBL" id="OU892282">
    <property type="protein sequence ID" value="CAG9770777.1"/>
    <property type="molecule type" value="Genomic_DNA"/>
</dbReference>
<feature type="transmembrane region" description="Helical" evidence="7">
    <location>
        <begin position="336"/>
        <end position="354"/>
    </location>
</feature>
<feature type="transmembrane region" description="Helical" evidence="7">
    <location>
        <begin position="303"/>
        <end position="324"/>
    </location>
</feature>
<feature type="transmembrane region" description="Helical" evidence="7">
    <location>
        <begin position="275"/>
        <end position="296"/>
    </location>
</feature>
<keyword evidence="3 7" id="KW-0812">Transmembrane</keyword>
<dbReference type="GO" id="GO:0016020">
    <property type="term" value="C:membrane"/>
    <property type="evidence" value="ECO:0007669"/>
    <property type="project" value="UniProtKB-SubCell"/>
</dbReference>
<dbReference type="Gene3D" id="1.10.238.10">
    <property type="entry name" value="EF-hand"/>
    <property type="match status" value="1"/>
</dbReference>
<dbReference type="CDD" id="cd00051">
    <property type="entry name" value="EFh"/>
    <property type="match status" value="1"/>
</dbReference>
<keyword evidence="10" id="KW-1185">Reference proteome</keyword>
<keyword evidence="6 7" id="KW-0472">Membrane</keyword>
<keyword evidence="5 7" id="KW-1133">Transmembrane helix</keyword>
<keyword evidence="4" id="KW-0106">Calcium</keyword>
<gene>
    <name evidence="9" type="ORF">CEUTPL_LOCUS11223</name>
</gene>
<name>A0A9N9MSS6_9CUCU</name>
<dbReference type="SMART" id="SM00054">
    <property type="entry name" value="EFh"/>
    <property type="match status" value="2"/>
</dbReference>
<accession>A0A9N9MSS6</accession>
<evidence type="ECO:0000259" key="8">
    <source>
        <dbReference type="PROSITE" id="PS50222"/>
    </source>
</evidence>
<dbReference type="Pfam" id="PF01694">
    <property type="entry name" value="Rhomboid"/>
    <property type="match status" value="1"/>
</dbReference>
<evidence type="ECO:0000256" key="2">
    <source>
        <dbReference type="ARBA" id="ARBA00009045"/>
    </source>
</evidence>
<dbReference type="PANTHER" id="PTHR45840">
    <property type="entry name" value="RHOMBOID-RELATED PROTEIN"/>
    <property type="match status" value="1"/>
</dbReference>
<comment type="subcellular location">
    <subcellularLocation>
        <location evidence="1">Membrane</location>
        <topology evidence="1">Multi-pass membrane protein</topology>
    </subcellularLocation>
</comment>
<evidence type="ECO:0000256" key="6">
    <source>
        <dbReference type="ARBA" id="ARBA00023136"/>
    </source>
</evidence>
<dbReference type="SUPFAM" id="SSF47473">
    <property type="entry name" value="EF-hand"/>
    <property type="match status" value="1"/>
</dbReference>
<feature type="domain" description="EF-hand" evidence="8">
    <location>
        <begin position="73"/>
        <end position="107"/>
    </location>
</feature>
<evidence type="ECO:0000313" key="9">
    <source>
        <dbReference type="EMBL" id="CAG9770777.1"/>
    </source>
</evidence>
<dbReference type="PROSITE" id="PS50222">
    <property type="entry name" value="EF_HAND_2"/>
    <property type="match status" value="2"/>
</dbReference>
<evidence type="ECO:0000256" key="3">
    <source>
        <dbReference type="ARBA" id="ARBA00022692"/>
    </source>
</evidence>
<sequence>MASSNNNDDGVVTIFGSDYGLSTDSSAALNSANLTENERIFFRSLFEKYDKDGNGQMDVQELATMLRENNEVSEKLVKKLVKSADQNNDNRINITEFTEMMLDKRYKALFGQYMRSYVDFVVPRDKRGMFRQVGRRVGSDIEVDGRGRTSSIDGTYEDGFSCFPPPVCMVLVSIAEIICFILNEHVGRGGTVEPGGGPIAEVLIYNPEKRQECWRFLTYMFVHIGWVHLTMNLLTQIFLGLALELRNRWYRVLTVYMAGVVAGSLVTSIMDPGVFLAGASGGVYAILTAHLSNIIINWSEMAYPIIQLIIFILLIAADVSTAIHNRYQGDQTPIGYAAHFGGALAGFLVGIWVLKNVEPTKKEKYLWWAAFVVYVLLMGVAIIMNVFWKGHFLATAWGV</sequence>
<feature type="transmembrane region" description="Helical" evidence="7">
    <location>
        <begin position="216"/>
        <end position="242"/>
    </location>
</feature>
<evidence type="ECO:0000256" key="5">
    <source>
        <dbReference type="ARBA" id="ARBA00022989"/>
    </source>
</evidence>
<feature type="domain" description="EF-hand" evidence="8">
    <location>
        <begin position="37"/>
        <end position="72"/>
    </location>
</feature>
<reference evidence="9" key="1">
    <citation type="submission" date="2022-01" db="EMBL/GenBank/DDBJ databases">
        <authorList>
            <person name="King R."/>
        </authorList>
    </citation>
    <scope>NUCLEOTIDE SEQUENCE</scope>
</reference>
<dbReference type="Pfam" id="PF13499">
    <property type="entry name" value="EF-hand_7"/>
    <property type="match status" value="1"/>
</dbReference>
<feature type="transmembrane region" description="Helical" evidence="7">
    <location>
        <begin position="366"/>
        <end position="388"/>
    </location>
</feature>
<dbReference type="AlphaFoldDB" id="A0A9N9MSS6"/>
<dbReference type="SUPFAM" id="SSF144091">
    <property type="entry name" value="Rhomboid-like"/>
    <property type="match status" value="1"/>
</dbReference>
<dbReference type="InterPro" id="IPR035952">
    <property type="entry name" value="Rhomboid-like_sf"/>
</dbReference>
<dbReference type="InterPro" id="IPR002048">
    <property type="entry name" value="EF_hand_dom"/>
</dbReference>
<dbReference type="GO" id="GO:0004252">
    <property type="term" value="F:serine-type endopeptidase activity"/>
    <property type="evidence" value="ECO:0007669"/>
    <property type="project" value="InterPro"/>
</dbReference>
<dbReference type="Proteomes" id="UP001152799">
    <property type="component" value="Chromosome 6"/>
</dbReference>
<proteinExistence type="inferred from homology"/>
<dbReference type="OrthoDB" id="418595at2759"/>
<dbReference type="InterPro" id="IPR022764">
    <property type="entry name" value="Peptidase_S54_rhomboid_dom"/>
</dbReference>
<comment type="similarity">
    <text evidence="2">Belongs to the peptidase S54 family.</text>
</comment>
<dbReference type="InterPro" id="IPR011992">
    <property type="entry name" value="EF-hand-dom_pair"/>
</dbReference>
<dbReference type="GO" id="GO:0005509">
    <property type="term" value="F:calcium ion binding"/>
    <property type="evidence" value="ECO:0007669"/>
    <property type="project" value="InterPro"/>
</dbReference>
<evidence type="ECO:0000256" key="1">
    <source>
        <dbReference type="ARBA" id="ARBA00004141"/>
    </source>
</evidence>